<sequence>MALPSTPADPPTTTTAAAPAATTRLFTSPPPPTRPPTPPLPQSYHHHHHHHHLLHHHTTYPPQPQHQPQPPLYTAQPLPNLAPRLPANSIHSQLAPRPQHDPSQGILYPVASSGRGFLPKAIRPQSADHTVTVANPGGFPPRPVLVSAYPHPHQVRPFGDTHAQSVHLIRPTHLHNTLLGSTGGVMSGMVKGVPVSAQQKVAPSQPSISDCNGYKDLRDRSRDDSIATVSDRKVRICDSSSLYALCRSWLRNGFPEENQPQYVDGVKSLPKPSPALVADCHSPVKKEGDKQDEEEESVEHLSPTDLLHRHVKRAKKVRGRLREERLQRIARYKTRLALLLPPLIEQQPFRNDTAAGN</sequence>
<accession>A0ACC0IRQ1</accession>
<reference evidence="1 2" key="1">
    <citation type="journal article" date="2022" name="Plant J.">
        <title>Chromosome-level genome of Camellia lanceoleosa provides a valuable resource for understanding genome evolution and self-incompatibility.</title>
        <authorList>
            <person name="Gong W."/>
            <person name="Xiao S."/>
            <person name="Wang L."/>
            <person name="Liao Z."/>
            <person name="Chang Y."/>
            <person name="Mo W."/>
            <person name="Hu G."/>
            <person name="Li W."/>
            <person name="Zhao G."/>
            <person name="Zhu H."/>
            <person name="Hu X."/>
            <person name="Ji K."/>
            <person name="Xiang X."/>
            <person name="Song Q."/>
            <person name="Yuan D."/>
            <person name="Jin S."/>
            <person name="Zhang L."/>
        </authorList>
    </citation>
    <scope>NUCLEOTIDE SEQUENCE [LARGE SCALE GENOMIC DNA]</scope>
    <source>
        <strain evidence="1">SQ_2022a</strain>
    </source>
</reference>
<protein>
    <submittedName>
        <fullName evidence="1">Uncharacterized protein</fullName>
    </submittedName>
</protein>
<evidence type="ECO:0000313" key="1">
    <source>
        <dbReference type="EMBL" id="KAI8027600.1"/>
    </source>
</evidence>
<organism evidence="1 2">
    <name type="scientific">Camellia lanceoleosa</name>
    <dbReference type="NCBI Taxonomy" id="1840588"/>
    <lineage>
        <taxon>Eukaryota</taxon>
        <taxon>Viridiplantae</taxon>
        <taxon>Streptophyta</taxon>
        <taxon>Embryophyta</taxon>
        <taxon>Tracheophyta</taxon>
        <taxon>Spermatophyta</taxon>
        <taxon>Magnoliopsida</taxon>
        <taxon>eudicotyledons</taxon>
        <taxon>Gunneridae</taxon>
        <taxon>Pentapetalae</taxon>
        <taxon>asterids</taxon>
        <taxon>Ericales</taxon>
        <taxon>Theaceae</taxon>
        <taxon>Camellia</taxon>
    </lineage>
</organism>
<comment type="caution">
    <text evidence="1">The sequence shown here is derived from an EMBL/GenBank/DDBJ whole genome shotgun (WGS) entry which is preliminary data.</text>
</comment>
<proteinExistence type="predicted"/>
<dbReference type="Proteomes" id="UP001060215">
    <property type="component" value="Chromosome 3"/>
</dbReference>
<keyword evidence="2" id="KW-1185">Reference proteome</keyword>
<gene>
    <name evidence="1" type="ORF">LOK49_LG02G01274</name>
</gene>
<dbReference type="EMBL" id="CM045760">
    <property type="protein sequence ID" value="KAI8027600.1"/>
    <property type="molecule type" value="Genomic_DNA"/>
</dbReference>
<evidence type="ECO:0000313" key="2">
    <source>
        <dbReference type="Proteomes" id="UP001060215"/>
    </source>
</evidence>
<name>A0ACC0IRQ1_9ERIC</name>